<sequence length="231" mass="26008">MLALGVAGACTRETEPGPDMGLEYYPVEVGAYRIYAVVDSIYQNNTGTATRFQFRERIDETFIDAAGDSVYRVVRSRRTTPAAAWRDDSVFIIKTTPNTLLLTRSNRRTVELVFPVRTGRKWNSNAYNSGDTITAEKRGYDRVGEPFELATSAQPQRYEQTVTTADTTAYDLFNLNIQRQVYAREVGPIHRWRRRYQYGCPPGSPADCSLVPGYRLAGSSRVEVLIEAGKL</sequence>
<dbReference type="AlphaFoldDB" id="A0A7H0GTY2"/>
<accession>A0A7H0GTY2</accession>
<dbReference type="Proteomes" id="UP000516093">
    <property type="component" value="Chromosome"/>
</dbReference>
<name>A0A7H0GTY2_9BACT</name>
<dbReference type="RefSeq" id="WP_187732024.1">
    <property type="nucleotide sequence ID" value="NZ_BMFN01000003.1"/>
</dbReference>
<organism evidence="1 2">
    <name type="scientific">Hymenobacter qilianensis</name>
    <dbReference type="NCBI Taxonomy" id="1385715"/>
    <lineage>
        <taxon>Bacteria</taxon>
        <taxon>Pseudomonadati</taxon>
        <taxon>Bacteroidota</taxon>
        <taxon>Cytophagia</taxon>
        <taxon>Cytophagales</taxon>
        <taxon>Hymenobacteraceae</taxon>
        <taxon>Hymenobacter</taxon>
    </lineage>
</organism>
<reference evidence="1 2" key="1">
    <citation type="submission" date="2020-08" db="EMBL/GenBank/DDBJ databases">
        <title>Genome sequence of Hymenobacter qilianensis JCM 19763T.</title>
        <authorList>
            <person name="Hyun D.-W."/>
            <person name="Bae J.-W."/>
        </authorList>
    </citation>
    <scope>NUCLEOTIDE SEQUENCE [LARGE SCALE GENOMIC DNA]</scope>
    <source>
        <strain evidence="1 2">JCM 19763</strain>
    </source>
</reference>
<evidence type="ECO:0000313" key="1">
    <source>
        <dbReference type="EMBL" id="QNP51748.1"/>
    </source>
</evidence>
<gene>
    <name evidence="1" type="ORF">H9L05_17570</name>
</gene>
<proteinExistence type="predicted"/>
<evidence type="ECO:0000313" key="2">
    <source>
        <dbReference type="Proteomes" id="UP000516093"/>
    </source>
</evidence>
<protein>
    <submittedName>
        <fullName evidence="1">Uncharacterized protein</fullName>
    </submittedName>
</protein>
<dbReference type="KEGG" id="hqi:H9L05_17570"/>
<dbReference type="EMBL" id="CP060784">
    <property type="protein sequence ID" value="QNP51748.1"/>
    <property type="molecule type" value="Genomic_DNA"/>
</dbReference>
<keyword evidence="2" id="KW-1185">Reference proteome</keyword>